<dbReference type="CDD" id="cd16432">
    <property type="entry name" value="CheB_Rec"/>
    <property type="match status" value="1"/>
</dbReference>
<evidence type="ECO:0000256" key="5">
    <source>
        <dbReference type="HAMAP-Rule" id="MF_00099"/>
    </source>
</evidence>
<accession>A0A2T0K6B7</accession>
<organism evidence="10 11">
    <name type="scientific">Actinoplanes italicus</name>
    <dbReference type="NCBI Taxonomy" id="113567"/>
    <lineage>
        <taxon>Bacteria</taxon>
        <taxon>Bacillati</taxon>
        <taxon>Actinomycetota</taxon>
        <taxon>Actinomycetes</taxon>
        <taxon>Micromonosporales</taxon>
        <taxon>Micromonosporaceae</taxon>
        <taxon>Actinoplanes</taxon>
    </lineage>
</organism>
<dbReference type="NCBIfam" id="NF001965">
    <property type="entry name" value="PRK00742.1"/>
    <property type="match status" value="1"/>
</dbReference>
<comment type="domain">
    <text evidence="5">Contains a C-terminal catalytic domain, and an N-terminal region which modulates catalytic activity.</text>
</comment>
<feature type="domain" description="CheB-type methylesterase" evidence="9">
    <location>
        <begin position="184"/>
        <end position="386"/>
    </location>
</feature>
<dbReference type="Gene3D" id="3.40.50.2300">
    <property type="match status" value="1"/>
</dbReference>
<keyword evidence="3 5" id="KW-0378">Hydrolase</keyword>
<dbReference type="GO" id="GO:0000156">
    <property type="term" value="F:phosphorelay response regulator activity"/>
    <property type="evidence" value="ECO:0007669"/>
    <property type="project" value="InterPro"/>
</dbReference>
<evidence type="ECO:0000256" key="3">
    <source>
        <dbReference type="ARBA" id="ARBA00022801"/>
    </source>
</evidence>
<evidence type="ECO:0000256" key="7">
    <source>
        <dbReference type="PROSITE-ProRule" id="PRU00169"/>
    </source>
</evidence>
<evidence type="ECO:0000259" key="8">
    <source>
        <dbReference type="PROSITE" id="PS50110"/>
    </source>
</evidence>
<comment type="PTM">
    <text evidence="5">Phosphorylated by CheA. Phosphorylation of the N-terminal regulatory domain activates the methylesterase activity.</text>
</comment>
<evidence type="ECO:0000256" key="4">
    <source>
        <dbReference type="ARBA" id="ARBA00048267"/>
    </source>
</evidence>
<dbReference type="InterPro" id="IPR000673">
    <property type="entry name" value="Sig_transdc_resp-reg_Me-estase"/>
</dbReference>
<dbReference type="AlphaFoldDB" id="A0A2T0K6B7"/>
<evidence type="ECO:0000259" key="9">
    <source>
        <dbReference type="PROSITE" id="PS50122"/>
    </source>
</evidence>
<comment type="subcellular location">
    <subcellularLocation>
        <location evidence="5">Cytoplasm</location>
    </subcellularLocation>
</comment>
<dbReference type="CDD" id="cd17541">
    <property type="entry name" value="REC_CheB-like"/>
    <property type="match status" value="1"/>
</dbReference>
<dbReference type="GO" id="GO:0008984">
    <property type="term" value="F:protein-glutamate methylesterase activity"/>
    <property type="evidence" value="ECO:0007669"/>
    <property type="project" value="UniProtKB-UniRule"/>
</dbReference>
<keyword evidence="5 7" id="KW-0597">Phosphoprotein</keyword>
<evidence type="ECO:0000256" key="6">
    <source>
        <dbReference type="PROSITE-ProRule" id="PRU00050"/>
    </source>
</evidence>
<dbReference type="GO" id="GO:0050568">
    <property type="term" value="F:protein-glutamine glutaminase activity"/>
    <property type="evidence" value="ECO:0007669"/>
    <property type="project" value="UniProtKB-UniRule"/>
</dbReference>
<feature type="domain" description="Response regulatory" evidence="8">
    <location>
        <begin position="38"/>
        <end position="154"/>
    </location>
</feature>
<dbReference type="HAMAP" id="MF_00099">
    <property type="entry name" value="CheB_chemtxs"/>
    <property type="match status" value="1"/>
</dbReference>
<proteinExistence type="inferred from homology"/>
<dbReference type="InterPro" id="IPR035909">
    <property type="entry name" value="CheB_C"/>
</dbReference>
<dbReference type="InterPro" id="IPR001789">
    <property type="entry name" value="Sig_transdc_resp-reg_receiver"/>
</dbReference>
<dbReference type="InterPro" id="IPR008248">
    <property type="entry name" value="CheB-like"/>
</dbReference>
<dbReference type="Gene3D" id="3.40.50.180">
    <property type="entry name" value="Methylesterase CheB, C-terminal domain"/>
    <property type="match status" value="1"/>
</dbReference>
<keyword evidence="1 5" id="KW-0963">Cytoplasm</keyword>
<evidence type="ECO:0000256" key="2">
    <source>
        <dbReference type="ARBA" id="ARBA00022500"/>
    </source>
</evidence>
<comment type="similarity">
    <text evidence="5">Belongs to the CheB family.</text>
</comment>
<evidence type="ECO:0000313" key="10">
    <source>
        <dbReference type="EMBL" id="PRX18269.1"/>
    </source>
</evidence>
<dbReference type="Pfam" id="PF01339">
    <property type="entry name" value="CheB_methylest"/>
    <property type="match status" value="1"/>
</dbReference>
<dbReference type="EC" id="3.5.1.44" evidence="5"/>
<dbReference type="PANTHER" id="PTHR42872">
    <property type="entry name" value="PROTEIN-GLUTAMATE METHYLESTERASE/PROTEIN-GLUTAMINE GLUTAMINASE"/>
    <property type="match status" value="1"/>
</dbReference>
<dbReference type="SUPFAM" id="SSF52172">
    <property type="entry name" value="CheY-like"/>
    <property type="match status" value="1"/>
</dbReference>
<dbReference type="EC" id="3.1.1.61" evidence="5"/>
<comment type="catalytic activity">
    <reaction evidence="4 5">
        <text>[protein]-L-glutamate 5-O-methyl ester + H2O = L-glutamyl-[protein] + methanol + H(+)</text>
        <dbReference type="Rhea" id="RHEA:23236"/>
        <dbReference type="Rhea" id="RHEA-COMP:10208"/>
        <dbReference type="Rhea" id="RHEA-COMP:10311"/>
        <dbReference type="ChEBI" id="CHEBI:15377"/>
        <dbReference type="ChEBI" id="CHEBI:15378"/>
        <dbReference type="ChEBI" id="CHEBI:17790"/>
        <dbReference type="ChEBI" id="CHEBI:29973"/>
        <dbReference type="ChEBI" id="CHEBI:82795"/>
        <dbReference type="EC" id="3.1.1.61"/>
    </reaction>
</comment>
<dbReference type="GO" id="GO:0005737">
    <property type="term" value="C:cytoplasm"/>
    <property type="evidence" value="ECO:0007669"/>
    <property type="project" value="UniProtKB-SubCell"/>
</dbReference>
<keyword evidence="2 5" id="KW-0145">Chemotaxis</keyword>
<feature type="modified residue" description="4-aspartylphosphate" evidence="5 7">
    <location>
        <position position="88"/>
    </location>
</feature>
<dbReference type="PIRSF" id="PIRSF000876">
    <property type="entry name" value="RR_chemtxs_CheB"/>
    <property type="match status" value="1"/>
</dbReference>
<evidence type="ECO:0000313" key="11">
    <source>
        <dbReference type="Proteomes" id="UP000239415"/>
    </source>
</evidence>
<comment type="function">
    <text evidence="5">Involved in chemotaxis. Part of a chemotaxis signal transduction system that modulates chemotaxis in response to various stimuli. Catalyzes the demethylation of specific methylglutamate residues introduced into the chemoreceptors (methyl-accepting chemotaxis proteins or MCP) by CheR. Also mediates the irreversible deamidation of specific glutamine residues to glutamic acid.</text>
</comment>
<dbReference type="Pfam" id="PF00072">
    <property type="entry name" value="Response_reg"/>
    <property type="match status" value="1"/>
</dbReference>
<gene>
    <name evidence="5" type="primary">cheB</name>
    <name evidence="10" type="ORF">CLV67_113102</name>
</gene>
<dbReference type="EMBL" id="PVMZ01000013">
    <property type="protein sequence ID" value="PRX18269.1"/>
    <property type="molecule type" value="Genomic_DNA"/>
</dbReference>
<dbReference type="RefSeq" id="WP_239166558.1">
    <property type="nucleotide sequence ID" value="NZ_BOMO01000099.1"/>
</dbReference>
<dbReference type="SUPFAM" id="SSF52738">
    <property type="entry name" value="Methylesterase CheB, C-terminal domain"/>
    <property type="match status" value="1"/>
</dbReference>
<dbReference type="SMART" id="SM00448">
    <property type="entry name" value="REC"/>
    <property type="match status" value="1"/>
</dbReference>
<dbReference type="PANTHER" id="PTHR42872:SF6">
    <property type="entry name" value="PROTEIN-GLUTAMATE METHYLESTERASE_PROTEIN-GLUTAMINE GLUTAMINASE"/>
    <property type="match status" value="1"/>
</dbReference>
<protein>
    <recommendedName>
        <fullName evidence="5">Protein-glutamate methylesterase/protein-glutamine glutaminase</fullName>
        <ecNumber evidence="5">3.1.1.61</ecNumber>
        <ecNumber evidence="5">3.5.1.44</ecNumber>
    </recommendedName>
</protein>
<feature type="active site" evidence="5 6">
    <location>
        <position position="233"/>
    </location>
</feature>
<keyword evidence="11" id="KW-1185">Reference proteome</keyword>
<dbReference type="InterPro" id="IPR011006">
    <property type="entry name" value="CheY-like_superfamily"/>
</dbReference>
<reference evidence="10 11" key="1">
    <citation type="submission" date="2018-03" db="EMBL/GenBank/DDBJ databases">
        <title>Genomic Encyclopedia of Archaeal and Bacterial Type Strains, Phase II (KMG-II): from individual species to whole genera.</title>
        <authorList>
            <person name="Goeker M."/>
        </authorList>
    </citation>
    <scope>NUCLEOTIDE SEQUENCE [LARGE SCALE GENOMIC DNA]</scope>
    <source>
        <strain evidence="10 11">DSM 43146</strain>
    </source>
</reference>
<name>A0A2T0K6B7_9ACTN</name>
<sequence>MPYTTATTLEFDDRLQARGGPPARHDRPAREGAVATLVVLVVDDSALMRRAIKGMLTTAGGFEVHTARDGHDALEQLGRLRPHVITLDINMPQMDGLSCLAKIMANQPTPVVMLSSLTEKNALVTLEALELGAVDYVAKPGGTVSLNLDEVATELVQKVRTAAGARLSRTRGLSARVKTGTAAPAPAQRRSAARAGIVDLVLIGASTGGPALLWDLLPQLPASLAAPVVVALHIPGSFTAGMAHRLDETCQMPVHEVDRVTTLRPGHIYLARGSADVVVARRLDGLIVKSVPSDTGHRWHPSVDRLVASARAHIEPRRLVCALLTGIGDDGAAEMSAVHAGGGRTVAESEETAVVWGMPGELARRGGASTVLPAHRIAAQLADWAC</sequence>
<dbReference type="Proteomes" id="UP000239415">
    <property type="component" value="Unassembled WGS sequence"/>
</dbReference>
<dbReference type="GO" id="GO:0006935">
    <property type="term" value="P:chemotaxis"/>
    <property type="evidence" value="ECO:0007669"/>
    <property type="project" value="UniProtKB-UniRule"/>
</dbReference>
<evidence type="ECO:0000256" key="1">
    <source>
        <dbReference type="ARBA" id="ARBA00022490"/>
    </source>
</evidence>
<dbReference type="PROSITE" id="PS50110">
    <property type="entry name" value="RESPONSE_REGULATORY"/>
    <property type="match status" value="1"/>
</dbReference>
<feature type="active site" evidence="5 6">
    <location>
        <position position="330"/>
    </location>
</feature>
<feature type="active site" evidence="5 6">
    <location>
        <position position="206"/>
    </location>
</feature>
<dbReference type="PROSITE" id="PS50122">
    <property type="entry name" value="CHEB"/>
    <property type="match status" value="1"/>
</dbReference>
<comment type="caution">
    <text evidence="10">The sequence shown here is derived from an EMBL/GenBank/DDBJ whole genome shotgun (WGS) entry which is preliminary data.</text>
</comment>
<comment type="catalytic activity">
    <reaction evidence="5">
        <text>L-glutaminyl-[protein] + H2O = L-glutamyl-[protein] + NH4(+)</text>
        <dbReference type="Rhea" id="RHEA:16441"/>
        <dbReference type="Rhea" id="RHEA-COMP:10207"/>
        <dbReference type="Rhea" id="RHEA-COMP:10208"/>
        <dbReference type="ChEBI" id="CHEBI:15377"/>
        <dbReference type="ChEBI" id="CHEBI:28938"/>
        <dbReference type="ChEBI" id="CHEBI:29973"/>
        <dbReference type="ChEBI" id="CHEBI:30011"/>
        <dbReference type="EC" id="3.5.1.44"/>
    </reaction>
</comment>